<evidence type="ECO:0000313" key="9">
    <source>
        <dbReference type="EMBL" id="KAH0543440.1"/>
    </source>
</evidence>
<keyword evidence="4" id="KW-0496">Mitochondrion</keyword>
<keyword evidence="3 9" id="KW-0689">Ribosomal protein</keyword>
<dbReference type="Pfam" id="PF06984">
    <property type="entry name" value="MRP-L47"/>
    <property type="match status" value="1"/>
</dbReference>
<dbReference type="PANTHER" id="PTHR21183:SF18">
    <property type="entry name" value="LARGE RIBOSOMAL SUBUNIT PROTEIN UL29M"/>
    <property type="match status" value="1"/>
</dbReference>
<keyword evidence="5" id="KW-0687">Ribonucleoprotein</keyword>
<evidence type="ECO:0000256" key="7">
    <source>
        <dbReference type="ARBA" id="ARBA00035399"/>
    </source>
</evidence>
<reference evidence="9" key="1">
    <citation type="submission" date="2021-03" db="EMBL/GenBank/DDBJ databases">
        <title>Comparative genomics and phylogenomic investigation of the class Geoglossomycetes provide insights into ecological specialization and systematics.</title>
        <authorList>
            <person name="Melie T."/>
            <person name="Pirro S."/>
            <person name="Miller A.N."/>
            <person name="Quandt A."/>
        </authorList>
    </citation>
    <scope>NUCLEOTIDE SEQUENCE</scope>
    <source>
        <strain evidence="9">GBOQ0MN5Z8</strain>
    </source>
</reference>
<dbReference type="OrthoDB" id="270763at2759"/>
<protein>
    <recommendedName>
        <fullName evidence="6">Large ribosomal subunit protein uL29m</fullName>
    </recommendedName>
    <alternativeName>
        <fullName evidence="7">54S ribosomal protein L4, mitochondrial</fullName>
    </alternativeName>
</protein>
<dbReference type="GO" id="GO:0032543">
    <property type="term" value="P:mitochondrial translation"/>
    <property type="evidence" value="ECO:0007669"/>
    <property type="project" value="TreeGrafter"/>
</dbReference>
<evidence type="ECO:0000256" key="3">
    <source>
        <dbReference type="ARBA" id="ARBA00022980"/>
    </source>
</evidence>
<evidence type="ECO:0000256" key="8">
    <source>
        <dbReference type="SAM" id="MobiDB-lite"/>
    </source>
</evidence>
<evidence type="ECO:0000256" key="2">
    <source>
        <dbReference type="ARBA" id="ARBA00009254"/>
    </source>
</evidence>
<evidence type="ECO:0000313" key="10">
    <source>
        <dbReference type="Proteomes" id="UP000698800"/>
    </source>
</evidence>
<dbReference type="InterPro" id="IPR038340">
    <property type="entry name" value="MRP-L47_sf"/>
</dbReference>
<sequence length="239" mass="27681">MSVRLIRPLDRSYRLFVFSEVPPSFLVPSLSSVATSFTSQSALFSTFQPQSFPRDRNPNRGVSAVRRTGPREPLSVSKLPLPQPVLDPSKRSKVSVDENHGLWQFFNKERTTLSKPEDDYAHGRPWSTEELRYKSWEDLHSLWWVCVKERNKIATQTFERARLKAGYGDHEAQRRDTTVRRTQRAIKQVLTERWYSWEDARKTARIDSEVDLSGNGPAYTPRDLEDDVLEERKGAETVV</sequence>
<comment type="similarity">
    <text evidence="2">Belongs to the universal ribosomal protein uL29 family.</text>
</comment>
<proteinExistence type="inferred from homology"/>
<feature type="region of interest" description="Disordered" evidence="8">
    <location>
        <begin position="48"/>
        <end position="82"/>
    </location>
</feature>
<dbReference type="AlphaFoldDB" id="A0A9P8I583"/>
<comment type="subcellular location">
    <subcellularLocation>
        <location evidence="1">Mitochondrion</location>
    </subcellularLocation>
</comment>
<gene>
    <name evidence="9" type="primary">MRPL4</name>
    <name evidence="9" type="ORF">FGG08_002205</name>
</gene>
<evidence type="ECO:0000256" key="5">
    <source>
        <dbReference type="ARBA" id="ARBA00023274"/>
    </source>
</evidence>
<dbReference type="GO" id="GO:0005762">
    <property type="term" value="C:mitochondrial large ribosomal subunit"/>
    <property type="evidence" value="ECO:0007669"/>
    <property type="project" value="TreeGrafter"/>
</dbReference>
<feature type="region of interest" description="Disordered" evidence="8">
    <location>
        <begin position="208"/>
        <end position="239"/>
    </location>
</feature>
<dbReference type="PANTHER" id="PTHR21183">
    <property type="entry name" value="RIBOSOMAL PROTEIN L47, MITOCHONDRIAL-RELATED"/>
    <property type="match status" value="1"/>
</dbReference>
<evidence type="ECO:0000256" key="6">
    <source>
        <dbReference type="ARBA" id="ARBA00035289"/>
    </source>
</evidence>
<dbReference type="Gene3D" id="6.10.330.20">
    <property type="match status" value="1"/>
</dbReference>
<dbReference type="EMBL" id="JAGHQL010000032">
    <property type="protein sequence ID" value="KAH0543440.1"/>
    <property type="molecule type" value="Genomic_DNA"/>
</dbReference>
<comment type="caution">
    <text evidence="9">The sequence shown here is derived from an EMBL/GenBank/DDBJ whole genome shotgun (WGS) entry which is preliminary data.</text>
</comment>
<keyword evidence="10" id="KW-1185">Reference proteome</keyword>
<evidence type="ECO:0000256" key="4">
    <source>
        <dbReference type="ARBA" id="ARBA00023128"/>
    </source>
</evidence>
<organism evidence="9 10">
    <name type="scientific">Glutinoglossum americanum</name>
    <dbReference type="NCBI Taxonomy" id="1670608"/>
    <lineage>
        <taxon>Eukaryota</taxon>
        <taxon>Fungi</taxon>
        <taxon>Dikarya</taxon>
        <taxon>Ascomycota</taxon>
        <taxon>Pezizomycotina</taxon>
        <taxon>Geoglossomycetes</taxon>
        <taxon>Geoglossales</taxon>
        <taxon>Geoglossaceae</taxon>
        <taxon>Glutinoglossum</taxon>
    </lineage>
</organism>
<name>A0A9P8I583_9PEZI</name>
<dbReference type="Proteomes" id="UP000698800">
    <property type="component" value="Unassembled WGS sequence"/>
</dbReference>
<evidence type="ECO:0000256" key="1">
    <source>
        <dbReference type="ARBA" id="ARBA00004173"/>
    </source>
</evidence>
<feature type="compositionally biased region" description="Basic and acidic residues" evidence="8">
    <location>
        <begin position="230"/>
        <end position="239"/>
    </location>
</feature>
<dbReference type="GO" id="GO:0003735">
    <property type="term" value="F:structural constituent of ribosome"/>
    <property type="evidence" value="ECO:0007669"/>
    <property type="project" value="InterPro"/>
</dbReference>
<dbReference type="InterPro" id="IPR010729">
    <property type="entry name" value="Ribosomal_uL29_mit"/>
</dbReference>
<accession>A0A9P8I583</accession>